<dbReference type="CDD" id="cd18622">
    <property type="entry name" value="GH32_Inu-like"/>
    <property type="match status" value="1"/>
</dbReference>
<dbReference type="InterPro" id="IPR013148">
    <property type="entry name" value="Glyco_hydro_32_N"/>
</dbReference>
<gene>
    <name evidence="8" type="ORF">DDZ15_04320</name>
</gene>
<dbReference type="GO" id="GO:0005987">
    <property type="term" value="P:sucrose catabolic process"/>
    <property type="evidence" value="ECO:0007669"/>
    <property type="project" value="TreeGrafter"/>
</dbReference>
<dbReference type="InterPro" id="IPR001362">
    <property type="entry name" value="Glyco_hydro_32"/>
</dbReference>
<comment type="similarity">
    <text evidence="1 4">Belongs to the glycosyl hydrolase 32 family.</text>
</comment>
<keyword evidence="3 4" id="KW-0326">Glycosidase</keyword>
<keyword evidence="5" id="KW-1133">Transmembrane helix</keyword>
<evidence type="ECO:0000256" key="5">
    <source>
        <dbReference type="SAM" id="Phobius"/>
    </source>
</evidence>
<proteinExistence type="inferred from homology"/>
<evidence type="ECO:0000313" key="8">
    <source>
        <dbReference type="EMBL" id="PWN07493.1"/>
    </source>
</evidence>
<keyword evidence="9" id="KW-1185">Reference proteome</keyword>
<feature type="domain" description="Glycosyl hydrolase family 32 N-terminal" evidence="6">
    <location>
        <begin position="74"/>
        <end position="385"/>
    </location>
</feature>
<organism evidence="8 9">
    <name type="scientific">Rhodohalobacter mucosus</name>
    <dbReference type="NCBI Taxonomy" id="2079485"/>
    <lineage>
        <taxon>Bacteria</taxon>
        <taxon>Pseudomonadati</taxon>
        <taxon>Balneolota</taxon>
        <taxon>Balneolia</taxon>
        <taxon>Balneolales</taxon>
        <taxon>Balneolaceae</taxon>
        <taxon>Rhodohalobacter</taxon>
    </lineage>
</organism>
<dbReference type="Gene3D" id="2.115.10.20">
    <property type="entry name" value="Glycosyl hydrolase domain, family 43"/>
    <property type="match status" value="1"/>
</dbReference>
<keyword evidence="5" id="KW-0812">Transmembrane</keyword>
<evidence type="ECO:0000256" key="3">
    <source>
        <dbReference type="ARBA" id="ARBA00023295"/>
    </source>
</evidence>
<feature type="transmembrane region" description="Helical" evidence="5">
    <location>
        <begin position="21"/>
        <end position="39"/>
    </location>
</feature>
<dbReference type="InterPro" id="IPR013320">
    <property type="entry name" value="ConA-like_dom_sf"/>
</dbReference>
<name>A0A316TS85_9BACT</name>
<evidence type="ECO:0000256" key="1">
    <source>
        <dbReference type="ARBA" id="ARBA00009902"/>
    </source>
</evidence>
<dbReference type="Pfam" id="PF08244">
    <property type="entry name" value="Glyco_hydro_32C"/>
    <property type="match status" value="1"/>
</dbReference>
<dbReference type="Proteomes" id="UP000245533">
    <property type="component" value="Unassembled WGS sequence"/>
</dbReference>
<sequence>MLNKHHSRLLYILQSNNKKNICSAAFSMFLLLLICVLPSCSQMDDSEVGYDAELINQHLTADVTFEEKYRPQYHYSPKINWMNDPNGLVYHQGTWHLYHQYNPFGTRWGYMSWNHATSTDLIHWEHRPVAIPYGQDEEEGIFSGSAVVDHTNSSGFGDGNGAPIVAVYTSAYGGEEPYQAQSLAYSTDGGITFTKYEGNPVLTFEDPNFRDPNVKWDAVNERWLMVVALPLQHKVQFYASDNLIDWEYLSDFGPAGATGGIWECPDLFPLAVDGDPDRIKWVLHVDMNPGAIAGGSGSQFFVGDWDGTRFTADPEFSEEDVIWADYGTDYYAAISWNNVPEDDGRRIMIGWMNNWDYANEIPTSPWRSAMSLPRTVELNEKNGKVWIIQQPVAELEQLRSGTSRIGRVSLNSNIEDAEISGKSYELLMEIDPGNSTLAGIKVRSGNGEETIIGYDSSTETVYADRSISGDVTFHESFVRTSRAPARLIDGKVRLRIFVDWSSVEIFINDGESVITKRIFPEPESTGIRFFADGGEAKFTNIEFHEIKSIWDNQP</sequence>
<dbReference type="Pfam" id="PF00251">
    <property type="entry name" value="Glyco_hydro_32N"/>
    <property type="match status" value="1"/>
</dbReference>
<accession>A0A316TS85</accession>
<dbReference type="Gene3D" id="2.60.120.560">
    <property type="entry name" value="Exo-inulinase, domain 1"/>
    <property type="match status" value="1"/>
</dbReference>
<dbReference type="GO" id="GO:0005737">
    <property type="term" value="C:cytoplasm"/>
    <property type="evidence" value="ECO:0007669"/>
    <property type="project" value="TreeGrafter"/>
</dbReference>
<dbReference type="AlphaFoldDB" id="A0A316TS85"/>
<dbReference type="EMBL" id="QGGB01000003">
    <property type="protein sequence ID" value="PWN07493.1"/>
    <property type="molecule type" value="Genomic_DNA"/>
</dbReference>
<evidence type="ECO:0000256" key="2">
    <source>
        <dbReference type="ARBA" id="ARBA00022801"/>
    </source>
</evidence>
<dbReference type="GO" id="GO:0004575">
    <property type="term" value="F:sucrose alpha-glucosidase activity"/>
    <property type="evidence" value="ECO:0007669"/>
    <property type="project" value="TreeGrafter"/>
</dbReference>
<evidence type="ECO:0000256" key="4">
    <source>
        <dbReference type="RuleBase" id="RU362110"/>
    </source>
</evidence>
<reference evidence="8 9" key="1">
    <citation type="submission" date="2018-05" db="EMBL/GenBank/DDBJ databases">
        <title>Rhodohalobacter halophilus gen. nov., sp. nov., a moderately halophilic member of the family Balneolaceae.</title>
        <authorList>
            <person name="Liu Z.-W."/>
        </authorList>
    </citation>
    <scope>NUCLEOTIDE SEQUENCE [LARGE SCALE GENOMIC DNA]</scope>
    <source>
        <strain evidence="8 9">8A47</strain>
    </source>
</reference>
<evidence type="ECO:0000259" key="6">
    <source>
        <dbReference type="Pfam" id="PF00251"/>
    </source>
</evidence>
<dbReference type="InterPro" id="IPR018053">
    <property type="entry name" value="Glyco_hydro_32_AS"/>
</dbReference>
<keyword evidence="2 4" id="KW-0378">Hydrolase</keyword>
<dbReference type="SMART" id="SM00640">
    <property type="entry name" value="Glyco_32"/>
    <property type="match status" value="1"/>
</dbReference>
<dbReference type="InterPro" id="IPR013189">
    <property type="entry name" value="Glyco_hydro_32_C"/>
</dbReference>
<dbReference type="PANTHER" id="PTHR42800:SF1">
    <property type="entry name" value="EXOINULINASE INUD (AFU_ORTHOLOGUE AFUA_5G00480)"/>
    <property type="match status" value="1"/>
</dbReference>
<dbReference type="SUPFAM" id="SSF75005">
    <property type="entry name" value="Arabinanase/levansucrase/invertase"/>
    <property type="match status" value="1"/>
</dbReference>
<dbReference type="PROSITE" id="PS00609">
    <property type="entry name" value="GLYCOSYL_HYDROL_F32"/>
    <property type="match status" value="1"/>
</dbReference>
<feature type="domain" description="Glycosyl hydrolase family 32 C-terminal" evidence="7">
    <location>
        <begin position="394"/>
        <end position="545"/>
    </location>
</feature>
<dbReference type="PANTHER" id="PTHR42800">
    <property type="entry name" value="EXOINULINASE INUD (AFU_ORTHOLOGUE AFUA_5G00480)"/>
    <property type="match status" value="1"/>
</dbReference>
<evidence type="ECO:0000259" key="7">
    <source>
        <dbReference type="Pfam" id="PF08244"/>
    </source>
</evidence>
<evidence type="ECO:0000313" key="9">
    <source>
        <dbReference type="Proteomes" id="UP000245533"/>
    </source>
</evidence>
<protein>
    <submittedName>
        <fullName evidence="8">Levanase</fullName>
    </submittedName>
</protein>
<keyword evidence="5" id="KW-0472">Membrane</keyword>
<dbReference type="SUPFAM" id="SSF49899">
    <property type="entry name" value="Concanavalin A-like lectins/glucanases"/>
    <property type="match status" value="1"/>
</dbReference>
<dbReference type="InterPro" id="IPR023296">
    <property type="entry name" value="Glyco_hydro_beta-prop_sf"/>
</dbReference>
<comment type="caution">
    <text evidence="8">The sequence shown here is derived from an EMBL/GenBank/DDBJ whole genome shotgun (WGS) entry which is preliminary data.</text>
</comment>